<dbReference type="Proteomes" id="UP000669060">
    <property type="component" value="Unassembled WGS sequence"/>
</dbReference>
<feature type="signal peptide" evidence="1">
    <location>
        <begin position="1"/>
        <end position="16"/>
    </location>
</feature>
<name>A0ABS3TTP9_9PSED</name>
<reference evidence="2 3" key="1">
    <citation type="submission" date="2020-12" db="EMBL/GenBank/DDBJ databases">
        <title>Pseudomonas schmalbachii sp. nov. isolated from millipede gut.</title>
        <authorList>
            <person name="Shelomi M."/>
        </authorList>
    </citation>
    <scope>NUCLEOTIDE SEQUENCE [LARGE SCALE GENOMIC DNA]</scope>
    <source>
        <strain evidence="2 3">Milli4</strain>
    </source>
</reference>
<keyword evidence="1" id="KW-0732">Signal</keyword>
<evidence type="ECO:0000256" key="1">
    <source>
        <dbReference type="SAM" id="SignalP"/>
    </source>
</evidence>
<protein>
    <submittedName>
        <fullName evidence="2">Uncharacterized protein</fullName>
    </submittedName>
</protein>
<evidence type="ECO:0000313" key="3">
    <source>
        <dbReference type="Proteomes" id="UP000669060"/>
    </source>
</evidence>
<dbReference type="EMBL" id="JAELYA010000004">
    <property type="protein sequence ID" value="MBO3276060.1"/>
    <property type="molecule type" value="Genomic_DNA"/>
</dbReference>
<feature type="chain" id="PRO_5046666681" evidence="1">
    <location>
        <begin position="17"/>
        <end position="135"/>
    </location>
</feature>
<gene>
    <name evidence="2" type="ORF">JFY56_12565</name>
</gene>
<comment type="caution">
    <text evidence="2">The sequence shown here is derived from an EMBL/GenBank/DDBJ whole genome shotgun (WGS) entry which is preliminary data.</text>
</comment>
<proteinExistence type="predicted"/>
<evidence type="ECO:0000313" key="2">
    <source>
        <dbReference type="EMBL" id="MBO3276060.1"/>
    </source>
</evidence>
<accession>A0ABS3TTP9</accession>
<organism evidence="2 3">
    <name type="scientific">Pseudomonas schmalbachii</name>
    <dbReference type="NCBI Taxonomy" id="2816993"/>
    <lineage>
        <taxon>Bacteria</taxon>
        <taxon>Pseudomonadati</taxon>
        <taxon>Pseudomonadota</taxon>
        <taxon>Gammaproteobacteria</taxon>
        <taxon>Pseudomonadales</taxon>
        <taxon>Pseudomonadaceae</taxon>
        <taxon>Pseudomonas</taxon>
    </lineage>
</organism>
<sequence>MAATLLAMMLSVCVQADSRPAVGAQVKAYSDGQGLNVWVVRFGPRSAQQALVQVTGVAHAWDRQIQKMDVQGVQDEAHYTLPVAGKPFVALTLRGSSGELYLPGEQQGHPLHYDATLSSNGNAQHFLSDYLEQSE</sequence>
<keyword evidence="3" id="KW-1185">Reference proteome</keyword>